<evidence type="ECO:0000313" key="1">
    <source>
        <dbReference type="EMBL" id="SMF35882.1"/>
    </source>
</evidence>
<dbReference type="RefSeq" id="WP_085276905.1">
    <property type="nucleotide sequence ID" value="NZ_FXAG01000015.1"/>
</dbReference>
<protein>
    <recommendedName>
        <fullName evidence="3">DUF3298 domain-containing protein</fullName>
    </recommendedName>
</protein>
<dbReference type="AlphaFoldDB" id="A0A1Y6C3V4"/>
<evidence type="ECO:0000313" key="2">
    <source>
        <dbReference type="Proteomes" id="UP000192920"/>
    </source>
</evidence>
<keyword evidence="2" id="KW-1185">Reference proteome</keyword>
<accession>A0A1Y6C3V4</accession>
<dbReference type="EMBL" id="FXAG01000015">
    <property type="protein sequence ID" value="SMF35882.1"/>
    <property type="molecule type" value="Genomic_DNA"/>
</dbReference>
<proteinExistence type="predicted"/>
<sequence length="379" mass="42671">MKTMMLRVGLASLGAAGVLSPLLAAPLLLQGQIGSAAVVMELNLAKDGKADGRYFYRKYHHDIALDGQRRADGSVTLGENLGYDESRTDLVLRPDGKGGWQGRWQGSKPISLSPLPPDALPASEVDVLARLRQQHPYEFVRLADLTLRPGREQRVGSYRLRWWQEPVSKIRFFRVEEGYPAGVQQRLNPVLESRHWQEVNGYFDCALGGARRRGFDYEQTVTPRLLNEHVLSASVFTSFDCGGAHPDFGDNPLNLEVQSGRELQLEEVLWLGQGKPRLARDADGHLQNYDYQNKVLGPWLARTLHQLYPQQMASPGKDDGCDYRDSGLWALPTWYLLPQGLYLGPSFPRVARACEYPEWPVLPWKVVDRHRGEAALPLH</sequence>
<evidence type="ECO:0008006" key="3">
    <source>
        <dbReference type="Google" id="ProtNLM"/>
    </source>
</evidence>
<name>A0A1Y6C3V4_9NEIS</name>
<dbReference type="Proteomes" id="UP000192920">
    <property type="component" value="Unassembled WGS sequence"/>
</dbReference>
<organism evidence="1 2">
    <name type="scientific">Pseudogulbenkiania subflava DSM 22618</name>
    <dbReference type="NCBI Taxonomy" id="1123014"/>
    <lineage>
        <taxon>Bacteria</taxon>
        <taxon>Pseudomonadati</taxon>
        <taxon>Pseudomonadota</taxon>
        <taxon>Betaproteobacteria</taxon>
        <taxon>Neisseriales</taxon>
        <taxon>Chromobacteriaceae</taxon>
        <taxon>Pseudogulbenkiania</taxon>
    </lineage>
</organism>
<reference evidence="2" key="1">
    <citation type="submission" date="2017-04" db="EMBL/GenBank/DDBJ databases">
        <authorList>
            <person name="Varghese N."/>
            <person name="Submissions S."/>
        </authorList>
    </citation>
    <scope>NUCLEOTIDE SEQUENCE [LARGE SCALE GENOMIC DNA]</scope>
    <source>
        <strain evidence="2">DSM 22618</strain>
    </source>
</reference>
<gene>
    <name evidence="1" type="ORF">SAMN02745746_02763</name>
</gene>